<dbReference type="EMBL" id="LUUB01000079">
    <property type="protein sequence ID" value="OAF05775.1"/>
    <property type="molecule type" value="Genomic_DNA"/>
</dbReference>
<organism evidence="2 3">
    <name type="scientific">Bradyrhizobium centrolobii</name>
    <dbReference type="NCBI Taxonomy" id="1505087"/>
    <lineage>
        <taxon>Bacteria</taxon>
        <taxon>Pseudomonadati</taxon>
        <taxon>Pseudomonadota</taxon>
        <taxon>Alphaproteobacteria</taxon>
        <taxon>Hyphomicrobiales</taxon>
        <taxon>Nitrobacteraceae</taxon>
        <taxon>Bradyrhizobium</taxon>
    </lineage>
</organism>
<dbReference type="Gene3D" id="1.20.1640.10">
    <property type="entry name" value="Multidrug efflux transporter AcrB transmembrane domain"/>
    <property type="match status" value="2"/>
</dbReference>
<feature type="transmembrane region" description="Helical" evidence="1">
    <location>
        <begin position="428"/>
        <end position="453"/>
    </location>
</feature>
<dbReference type="Pfam" id="PF00873">
    <property type="entry name" value="ACR_tran"/>
    <property type="match status" value="1"/>
</dbReference>
<dbReference type="PRINTS" id="PR00702">
    <property type="entry name" value="ACRIFLAVINRP"/>
</dbReference>
<feature type="transmembrane region" description="Helical" evidence="1">
    <location>
        <begin position="12"/>
        <end position="32"/>
    </location>
</feature>
<dbReference type="InterPro" id="IPR027463">
    <property type="entry name" value="AcrB_DN_DC_subdom"/>
</dbReference>
<proteinExistence type="predicted"/>
<dbReference type="Gene3D" id="3.30.70.1320">
    <property type="entry name" value="Multidrug efflux transporter AcrB pore domain like"/>
    <property type="match status" value="1"/>
</dbReference>
<protein>
    <submittedName>
        <fullName evidence="2">RND transporter</fullName>
    </submittedName>
</protein>
<dbReference type="SUPFAM" id="SSF82866">
    <property type="entry name" value="Multidrug efflux transporter AcrB transmembrane domain"/>
    <property type="match status" value="2"/>
</dbReference>
<dbReference type="RefSeq" id="WP_063704103.1">
    <property type="nucleotide sequence ID" value="NZ_LUUB01000079.1"/>
</dbReference>
<keyword evidence="3" id="KW-1185">Reference proteome</keyword>
<dbReference type="SUPFAM" id="SSF82693">
    <property type="entry name" value="Multidrug efflux transporter AcrB pore domain, PN1, PN2, PC1 and PC2 subdomains"/>
    <property type="match status" value="2"/>
</dbReference>
<dbReference type="SUPFAM" id="SSF82714">
    <property type="entry name" value="Multidrug efflux transporter AcrB TolC docking domain, DN and DC subdomains"/>
    <property type="match status" value="2"/>
</dbReference>
<keyword evidence="1" id="KW-1133">Transmembrane helix</keyword>
<keyword evidence="1" id="KW-0812">Transmembrane</keyword>
<dbReference type="Gene3D" id="3.30.70.1440">
    <property type="entry name" value="Multidrug efflux transporter AcrB pore domain"/>
    <property type="match status" value="1"/>
</dbReference>
<dbReference type="Proteomes" id="UP000076959">
    <property type="component" value="Unassembled WGS sequence"/>
</dbReference>
<name>A0A176YIQ7_9BRAD</name>
<evidence type="ECO:0000313" key="3">
    <source>
        <dbReference type="Proteomes" id="UP000076959"/>
    </source>
</evidence>
<dbReference type="Gene3D" id="3.30.2090.10">
    <property type="entry name" value="Multidrug efflux transporter AcrB TolC docking domain, DN and DC subdomains"/>
    <property type="match status" value="2"/>
</dbReference>
<dbReference type="STRING" id="1505087.AYJ54_02455"/>
<sequence length="1063" mass="114195">MGIVRFALRFPHTFYVVAALILFLGGVTIFAMPTDIFPEIDIPVVTVIWSYTGLSTPEMEQRVTTYSQYSISSNVNGIRNIEAQTMAGLSVQKIYFQPDVNLDLAISQIVSATNAIRALMPPGIQPPIVVQFNASSVPVLQISLSSDTLSEQQLYDYGIYRIRQQLAPIPGITLPTPSGGKYRQIMVDIDPAKLVAKGLTPLDVVNAVNAQNLTLPAGTAKMGDKQYVVRTNATPRSIDDLNNIPIKVVNGATIFVKDVGQVHDGWLVQQNVVRQNGRRSVLLSIIKNGNASTVSVVNAVHKALQTARAAAPPGMQINELFDQSVFVKQSVEGVLREGAIAAGLTALMILLFLGSWRSTVVVMISIPLSILTSLIVLYFLGESLNTMTLGGLALAVGILVDDSTVTIENTHRLLTEEGFSLPQATLHGAAGIAVPTLVSTLAISCVFTSVVFLDGPAKYLFTPLGLAVVFAMLASYGLSRTLTPIIIGLLLKGEHHGLTGAAPRGLFARFHAAFERSFEVMRHAYSRSLTGLIEHRFIIPAGMVAVLGLGIVLFPFVGRDFFPVIDGGQIQLHVRAPAGSRIERTEKIFQQVEDKIREVIPDKDRALIVDNIGLPARAYNLAFSDGSTIGVNDGVILVSLKEGHRPTADYVRKLREVLPAAFPEDTFYFQAADIVTQILNFGLPAQIDVRTVGYDKENNLKVANELRRRIAAIPGIADAHLQQEVNAPAFYADIDRARAAQLGLNANTIATNVNVSLSSSEQVTPNFWTDPTSGIPYYFAVQTPERQISSLNDLANTPVSTSLASAQTETPIPGLLSNVTTFKRTSIPTNANQANVQPVYEVYASVQGRDLGSVASRISAITADLQKQLKPGNTIQVIGQIQSMNSSFINLGVGLLFAAVLVYLLMVVNYQNFGDPFVVILALPATLCGILTMLFITGTTLNVPSLMGAIMAVGVASANSILLVTFAREQQLAGKTAFEAAIEAGHTRIRPVLMTAAAMIVGMIPMAIGAAGEEQNAALARAVIGGLLFATPTTLLVVPYLFAMLRKGNDGMTHHGVFDEVLE</sequence>
<dbReference type="InterPro" id="IPR001036">
    <property type="entry name" value="Acrflvin-R"/>
</dbReference>
<gene>
    <name evidence="2" type="ORF">AYJ54_02455</name>
</gene>
<feature type="transmembrane region" description="Helical" evidence="1">
    <location>
        <begin position="943"/>
        <end position="966"/>
    </location>
</feature>
<feature type="transmembrane region" description="Helical" evidence="1">
    <location>
        <begin position="888"/>
        <end position="910"/>
    </location>
</feature>
<dbReference type="AlphaFoldDB" id="A0A176YIQ7"/>
<reference evidence="2 3" key="1">
    <citation type="submission" date="2016-03" db="EMBL/GenBank/DDBJ databases">
        <title>Draft Genome Sequence of the Strain BR 10245 (Bradyrhizobium sp.) isolated from nodules of Centrolobium paraense.</title>
        <authorList>
            <person name="Simoes-Araujo J.L.Sr."/>
            <person name="Barauna A.C."/>
            <person name="Silva K."/>
            <person name="Zilli J.E."/>
        </authorList>
    </citation>
    <scope>NUCLEOTIDE SEQUENCE [LARGE SCALE GENOMIC DNA]</scope>
    <source>
        <strain evidence="2 3">BR 10245</strain>
    </source>
</reference>
<evidence type="ECO:0000313" key="2">
    <source>
        <dbReference type="EMBL" id="OAF05775.1"/>
    </source>
</evidence>
<dbReference type="OrthoDB" id="9759330at2"/>
<comment type="caution">
    <text evidence="2">The sequence shown here is derived from an EMBL/GenBank/DDBJ whole genome shotgun (WGS) entry which is preliminary data.</text>
</comment>
<feature type="transmembrane region" description="Helical" evidence="1">
    <location>
        <begin position="992"/>
        <end position="1012"/>
    </location>
</feature>
<feature type="transmembrane region" description="Helical" evidence="1">
    <location>
        <begin position="537"/>
        <end position="557"/>
    </location>
</feature>
<dbReference type="PANTHER" id="PTHR32063">
    <property type="match status" value="1"/>
</dbReference>
<dbReference type="GO" id="GO:0042910">
    <property type="term" value="F:xenobiotic transmembrane transporter activity"/>
    <property type="evidence" value="ECO:0007669"/>
    <property type="project" value="TreeGrafter"/>
</dbReference>
<accession>A0A176YIQ7</accession>
<feature type="transmembrane region" description="Helical" evidence="1">
    <location>
        <begin position="360"/>
        <end position="381"/>
    </location>
</feature>
<keyword evidence="1" id="KW-0472">Membrane</keyword>
<dbReference type="PANTHER" id="PTHR32063:SF8">
    <property type="entry name" value="CATION EFFLUX PROTEIN"/>
    <property type="match status" value="1"/>
</dbReference>
<dbReference type="GO" id="GO:0005886">
    <property type="term" value="C:plasma membrane"/>
    <property type="evidence" value="ECO:0007669"/>
    <property type="project" value="TreeGrafter"/>
</dbReference>
<dbReference type="Gene3D" id="3.30.70.1430">
    <property type="entry name" value="Multidrug efflux transporter AcrB pore domain"/>
    <property type="match status" value="2"/>
</dbReference>
<feature type="transmembrane region" description="Helical" evidence="1">
    <location>
        <begin position="917"/>
        <end position="937"/>
    </location>
</feature>
<evidence type="ECO:0000256" key="1">
    <source>
        <dbReference type="SAM" id="Phobius"/>
    </source>
</evidence>
<feature type="transmembrane region" description="Helical" evidence="1">
    <location>
        <begin position="1018"/>
        <end position="1042"/>
    </location>
</feature>